<dbReference type="AlphaFoldDB" id="A0A1T4S0M6"/>
<protein>
    <submittedName>
        <fullName evidence="1">Uncharacterized protein</fullName>
    </submittedName>
</protein>
<accession>A0A1T4S0M6</accession>
<gene>
    <name evidence="1" type="ORF">SAMN02745108_02922</name>
</gene>
<reference evidence="1 2" key="1">
    <citation type="submission" date="2017-02" db="EMBL/GenBank/DDBJ databases">
        <authorList>
            <person name="Peterson S.W."/>
        </authorList>
    </citation>
    <scope>NUCLEOTIDE SEQUENCE [LARGE SCALE GENOMIC DNA]</scope>
    <source>
        <strain evidence="1 2">ATCC 43854</strain>
    </source>
</reference>
<dbReference type="Proteomes" id="UP000190449">
    <property type="component" value="Unassembled WGS sequence"/>
</dbReference>
<dbReference type="STRING" id="28122.SAMN02745108_02922"/>
<dbReference type="RefSeq" id="WP_078777536.1">
    <property type="nucleotide sequence ID" value="NZ_FUWU01000099.1"/>
</dbReference>
<sequence>MKILNLCTLAGFPPFFFEEMEKHTELLLNTESSDELIENPVFQELIERLTEFSKDCNIVGYHYTRANKEDILKEGLKSRSGQEIRETFLSRYSGLFTVEELETIKKLWDAYFDKIQKSSRDNYIFFNLTTEALSNSGAEPLLKYYGGEQVYMPLQREFTIAQKLRGIGTPLLISPPLKSRPARITIGKN</sequence>
<evidence type="ECO:0000313" key="2">
    <source>
        <dbReference type="Proteomes" id="UP000190449"/>
    </source>
</evidence>
<organism evidence="1 2">
    <name type="scientific">Fibrobacter intestinalis</name>
    <dbReference type="NCBI Taxonomy" id="28122"/>
    <lineage>
        <taxon>Bacteria</taxon>
        <taxon>Pseudomonadati</taxon>
        <taxon>Fibrobacterota</taxon>
        <taxon>Fibrobacteria</taxon>
        <taxon>Fibrobacterales</taxon>
        <taxon>Fibrobacteraceae</taxon>
        <taxon>Fibrobacter</taxon>
    </lineage>
</organism>
<proteinExistence type="predicted"/>
<name>A0A1T4S0M6_9BACT</name>
<dbReference type="EMBL" id="FUWU01000099">
    <property type="protein sequence ID" value="SKA21732.1"/>
    <property type="molecule type" value="Genomic_DNA"/>
</dbReference>
<evidence type="ECO:0000313" key="1">
    <source>
        <dbReference type="EMBL" id="SKA21732.1"/>
    </source>
</evidence>